<dbReference type="Pfam" id="PF03448">
    <property type="entry name" value="MgtE_N"/>
    <property type="match status" value="1"/>
</dbReference>
<evidence type="ECO:0000256" key="1">
    <source>
        <dbReference type="SAM" id="Coils"/>
    </source>
</evidence>
<dbReference type="RefSeq" id="WP_127766680.1">
    <property type="nucleotide sequence ID" value="NZ_SADE01000003.1"/>
</dbReference>
<feature type="compositionally biased region" description="Polar residues" evidence="2">
    <location>
        <begin position="47"/>
        <end position="65"/>
    </location>
</feature>
<keyword evidence="3" id="KW-1133">Transmembrane helix</keyword>
<dbReference type="EMBL" id="SADE01000003">
    <property type="protein sequence ID" value="RVU34654.1"/>
    <property type="molecule type" value="Genomic_DNA"/>
</dbReference>
<organism evidence="5 6">
    <name type="scientific">Hwanghaeella grinnelliae</name>
    <dbReference type="NCBI Taxonomy" id="2500179"/>
    <lineage>
        <taxon>Bacteria</taxon>
        <taxon>Pseudomonadati</taxon>
        <taxon>Pseudomonadota</taxon>
        <taxon>Alphaproteobacteria</taxon>
        <taxon>Rhodospirillales</taxon>
        <taxon>Rhodospirillaceae</taxon>
        <taxon>Hwanghaeella</taxon>
    </lineage>
</organism>
<gene>
    <name evidence="5" type="ORF">EOI86_17505</name>
</gene>
<feature type="domain" description="Magnesium transporter MgtE intracellular" evidence="4">
    <location>
        <begin position="160"/>
        <end position="222"/>
    </location>
</feature>
<dbReference type="SUPFAM" id="SSF158791">
    <property type="entry name" value="MgtE N-terminal domain-like"/>
    <property type="match status" value="1"/>
</dbReference>
<proteinExistence type="predicted"/>
<evidence type="ECO:0000313" key="5">
    <source>
        <dbReference type="EMBL" id="RVU34654.1"/>
    </source>
</evidence>
<keyword evidence="1" id="KW-0175">Coiled coil</keyword>
<dbReference type="Gene3D" id="1.25.60.10">
    <property type="entry name" value="MgtE N-terminal domain-like"/>
    <property type="match status" value="1"/>
</dbReference>
<sequence>MRLGFRILPVTIFVAAIMLTVKVGTIWQAVSEGRPLAGAPVEAQKALAQNESETPPSENGTSGFDTFNDELPEGSVAAETTEEDDKLADLTSLSPGEIRLLYDLSNRRDDIAVKEREISEREALLRAAEEQLLVKQQQLERIREEIRGLVQEYDQEQDADQERLRNIYSAMKPKSAAAIFNELELETLVGVLRGMSARKVAPIIAAMTPDRARILTRELAERTDLPQLPN</sequence>
<name>A0A437QJH3_9PROT</name>
<evidence type="ECO:0000313" key="6">
    <source>
        <dbReference type="Proteomes" id="UP000287447"/>
    </source>
</evidence>
<protein>
    <recommendedName>
        <fullName evidence="4">Magnesium transporter MgtE intracellular domain-containing protein</fullName>
    </recommendedName>
</protein>
<keyword evidence="6" id="KW-1185">Reference proteome</keyword>
<feature type="region of interest" description="Disordered" evidence="2">
    <location>
        <begin position="45"/>
        <end position="71"/>
    </location>
</feature>
<dbReference type="InterPro" id="IPR006668">
    <property type="entry name" value="Mg_transptr_MgtE_intracell_dom"/>
</dbReference>
<dbReference type="InterPro" id="IPR038076">
    <property type="entry name" value="MgtE_N_sf"/>
</dbReference>
<evidence type="ECO:0000256" key="2">
    <source>
        <dbReference type="SAM" id="MobiDB-lite"/>
    </source>
</evidence>
<evidence type="ECO:0000256" key="3">
    <source>
        <dbReference type="SAM" id="Phobius"/>
    </source>
</evidence>
<accession>A0A437QJH3</accession>
<feature type="coiled-coil region" evidence="1">
    <location>
        <begin position="111"/>
        <end position="159"/>
    </location>
</feature>
<dbReference type="OrthoDB" id="9791432at2"/>
<evidence type="ECO:0000259" key="4">
    <source>
        <dbReference type="Pfam" id="PF03448"/>
    </source>
</evidence>
<reference evidence="6" key="1">
    <citation type="submission" date="2019-01" db="EMBL/GenBank/DDBJ databases">
        <title>Gri0909 isolated from a small marine red alga.</title>
        <authorList>
            <person name="Kim J."/>
            <person name="Jeong S.E."/>
            <person name="Jeon C.O."/>
        </authorList>
    </citation>
    <scope>NUCLEOTIDE SEQUENCE [LARGE SCALE GENOMIC DNA]</scope>
    <source>
        <strain evidence="6">Gri0909</strain>
    </source>
</reference>
<dbReference type="Proteomes" id="UP000287447">
    <property type="component" value="Unassembled WGS sequence"/>
</dbReference>
<feature type="transmembrane region" description="Helical" evidence="3">
    <location>
        <begin position="7"/>
        <end position="27"/>
    </location>
</feature>
<keyword evidence="3" id="KW-0472">Membrane</keyword>
<dbReference type="AlphaFoldDB" id="A0A437QJH3"/>
<keyword evidence="3" id="KW-0812">Transmembrane</keyword>
<comment type="caution">
    <text evidence="5">The sequence shown here is derived from an EMBL/GenBank/DDBJ whole genome shotgun (WGS) entry which is preliminary data.</text>
</comment>